<sequence length="184" mass="20594">MPVYRPSNNQQYQFRRPNSNRGQPQPVGGISMSETALGLVLSAVIRGRTADHYDSAGPSFGGQAYRRDYYNDNYHNFQGGRANCGNRGRSRPTSGVTTTRHPLSESRGSNLPIGEKLPNSKGKVRTNVQEEELPARASWREWPNGWAILQVRMVKWRMERLEGEADTGEIDIFAGLDITGLTQE</sequence>
<accession>A0A0C9U922</accession>
<reference evidence="2 3" key="1">
    <citation type="submission" date="2014-06" db="EMBL/GenBank/DDBJ databases">
        <title>Evolutionary Origins and Diversification of the Mycorrhizal Mutualists.</title>
        <authorList>
            <consortium name="DOE Joint Genome Institute"/>
            <consortium name="Mycorrhizal Genomics Consortium"/>
            <person name="Kohler A."/>
            <person name="Kuo A."/>
            <person name="Nagy L.G."/>
            <person name="Floudas D."/>
            <person name="Copeland A."/>
            <person name="Barry K.W."/>
            <person name="Cichocki N."/>
            <person name="Veneault-Fourrey C."/>
            <person name="LaButti K."/>
            <person name="Lindquist E.A."/>
            <person name="Lipzen A."/>
            <person name="Lundell T."/>
            <person name="Morin E."/>
            <person name="Murat C."/>
            <person name="Riley R."/>
            <person name="Ohm R."/>
            <person name="Sun H."/>
            <person name="Tunlid A."/>
            <person name="Henrissat B."/>
            <person name="Grigoriev I.V."/>
            <person name="Hibbett D.S."/>
            <person name="Martin F."/>
        </authorList>
    </citation>
    <scope>NUCLEOTIDE SEQUENCE [LARGE SCALE GENOMIC DNA]</scope>
    <source>
        <strain evidence="2 3">SS14</strain>
    </source>
</reference>
<keyword evidence="3" id="KW-1185">Reference proteome</keyword>
<feature type="region of interest" description="Disordered" evidence="1">
    <location>
        <begin position="81"/>
        <end position="128"/>
    </location>
</feature>
<name>A0A0C9U922_SPHS4</name>
<dbReference type="EMBL" id="KN837251">
    <property type="protein sequence ID" value="KIJ30939.1"/>
    <property type="molecule type" value="Genomic_DNA"/>
</dbReference>
<evidence type="ECO:0000313" key="3">
    <source>
        <dbReference type="Proteomes" id="UP000054279"/>
    </source>
</evidence>
<dbReference type="HOGENOM" id="CLU_1469102_0_0_1"/>
<protein>
    <submittedName>
        <fullName evidence="2">Uncharacterized protein</fullName>
    </submittedName>
</protein>
<organism evidence="2 3">
    <name type="scientific">Sphaerobolus stellatus (strain SS14)</name>
    <dbReference type="NCBI Taxonomy" id="990650"/>
    <lineage>
        <taxon>Eukaryota</taxon>
        <taxon>Fungi</taxon>
        <taxon>Dikarya</taxon>
        <taxon>Basidiomycota</taxon>
        <taxon>Agaricomycotina</taxon>
        <taxon>Agaricomycetes</taxon>
        <taxon>Phallomycetidae</taxon>
        <taxon>Geastrales</taxon>
        <taxon>Sphaerobolaceae</taxon>
        <taxon>Sphaerobolus</taxon>
    </lineage>
</organism>
<dbReference type="AlphaFoldDB" id="A0A0C9U922"/>
<evidence type="ECO:0000256" key="1">
    <source>
        <dbReference type="SAM" id="MobiDB-lite"/>
    </source>
</evidence>
<feature type="region of interest" description="Disordered" evidence="1">
    <location>
        <begin position="1"/>
        <end position="30"/>
    </location>
</feature>
<dbReference type="Proteomes" id="UP000054279">
    <property type="component" value="Unassembled WGS sequence"/>
</dbReference>
<proteinExistence type="predicted"/>
<feature type="compositionally biased region" description="Polar residues" evidence="1">
    <location>
        <begin position="1"/>
        <end position="23"/>
    </location>
</feature>
<evidence type="ECO:0000313" key="2">
    <source>
        <dbReference type="EMBL" id="KIJ30939.1"/>
    </source>
</evidence>
<feature type="compositionally biased region" description="Polar residues" evidence="1">
    <location>
        <begin position="91"/>
        <end position="109"/>
    </location>
</feature>
<gene>
    <name evidence="2" type="ORF">M422DRAFT_267457</name>
</gene>